<feature type="domain" description="ABC transmembrane type-1" evidence="8">
    <location>
        <begin position="68"/>
        <end position="260"/>
    </location>
</feature>
<dbReference type="PROSITE" id="PS50928">
    <property type="entry name" value="ABC_TM1"/>
    <property type="match status" value="1"/>
</dbReference>
<feature type="transmembrane region" description="Helical" evidence="7">
    <location>
        <begin position="103"/>
        <end position="124"/>
    </location>
</feature>
<dbReference type="Pfam" id="PF00528">
    <property type="entry name" value="BPD_transp_1"/>
    <property type="match status" value="1"/>
</dbReference>
<keyword evidence="10" id="KW-1185">Reference proteome</keyword>
<evidence type="ECO:0000313" key="9">
    <source>
        <dbReference type="EMBL" id="MDC4240553.1"/>
    </source>
</evidence>
<feature type="transmembrane region" description="Helical" evidence="7">
    <location>
        <begin position="136"/>
        <end position="153"/>
    </location>
</feature>
<name>A0A9X3XKK3_9CLOT</name>
<dbReference type="InterPro" id="IPR035906">
    <property type="entry name" value="MetI-like_sf"/>
</dbReference>
<evidence type="ECO:0000313" key="10">
    <source>
        <dbReference type="Proteomes" id="UP001141183"/>
    </source>
</evidence>
<evidence type="ECO:0000256" key="2">
    <source>
        <dbReference type="ARBA" id="ARBA00022448"/>
    </source>
</evidence>
<dbReference type="Gene3D" id="1.10.3720.10">
    <property type="entry name" value="MetI-like"/>
    <property type="match status" value="1"/>
</dbReference>
<dbReference type="GO" id="GO:0005886">
    <property type="term" value="C:plasma membrane"/>
    <property type="evidence" value="ECO:0007669"/>
    <property type="project" value="UniProtKB-SubCell"/>
</dbReference>
<accession>A0A9X3XKK3</accession>
<dbReference type="InterPro" id="IPR000515">
    <property type="entry name" value="MetI-like"/>
</dbReference>
<comment type="similarity">
    <text evidence="7">Belongs to the binding-protein-dependent transport system permease family.</text>
</comment>
<keyword evidence="4 7" id="KW-0812">Transmembrane</keyword>
<feature type="transmembrane region" description="Helical" evidence="7">
    <location>
        <begin position="183"/>
        <end position="201"/>
    </location>
</feature>
<dbReference type="PANTHER" id="PTHR43744">
    <property type="entry name" value="ABC TRANSPORTER PERMEASE PROTEIN MG189-RELATED-RELATED"/>
    <property type="match status" value="1"/>
</dbReference>
<keyword evidence="6 7" id="KW-0472">Membrane</keyword>
<feature type="transmembrane region" description="Helical" evidence="7">
    <location>
        <begin position="9"/>
        <end position="30"/>
    </location>
</feature>
<dbReference type="AlphaFoldDB" id="A0A9X3XKK3"/>
<comment type="subcellular location">
    <subcellularLocation>
        <location evidence="1 7">Cell membrane</location>
        <topology evidence="1 7">Multi-pass membrane protein</topology>
    </subcellularLocation>
</comment>
<dbReference type="GeneID" id="93044551"/>
<comment type="caution">
    <text evidence="9">The sequence shown here is derived from an EMBL/GenBank/DDBJ whole genome shotgun (WGS) entry which is preliminary data.</text>
</comment>
<dbReference type="PROSITE" id="PS51257">
    <property type="entry name" value="PROKAR_LIPOPROTEIN"/>
    <property type="match status" value="1"/>
</dbReference>
<gene>
    <name evidence="9" type="ORF">NE398_10315</name>
</gene>
<keyword evidence="5 7" id="KW-1133">Transmembrane helix</keyword>
<evidence type="ECO:0000256" key="6">
    <source>
        <dbReference type="ARBA" id="ARBA00023136"/>
    </source>
</evidence>
<dbReference type="SUPFAM" id="SSF161098">
    <property type="entry name" value="MetI-like"/>
    <property type="match status" value="1"/>
</dbReference>
<evidence type="ECO:0000256" key="4">
    <source>
        <dbReference type="ARBA" id="ARBA00022692"/>
    </source>
</evidence>
<keyword evidence="3" id="KW-1003">Cell membrane</keyword>
<dbReference type="EMBL" id="JAMRYU010000010">
    <property type="protein sequence ID" value="MDC4240553.1"/>
    <property type="molecule type" value="Genomic_DNA"/>
</dbReference>
<dbReference type="Proteomes" id="UP001141183">
    <property type="component" value="Unassembled WGS sequence"/>
</dbReference>
<reference evidence="9" key="1">
    <citation type="submission" date="2022-05" db="EMBL/GenBank/DDBJ databases">
        <title>Draft genome sequence of Clostridium tertium strain CP3 isolated from Peru.</title>
        <authorList>
            <person name="Hurtado R."/>
            <person name="Lima L."/>
            <person name="Sousa T."/>
            <person name="Jaiswal A.K."/>
            <person name="Tiwari S."/>
            <person name="Maturrano L."/>
            <person name="Brenig B."/>
            <person name="Azevedo V."/>
        </authorList>
    </citation>
    <scope>NUCLEOTIDE SEQUENCE</scope>
    <source>
        <strain evidence="9">CP3</strain>
    </source>
</reference>
<organism evidence="9 10">
    <name type="scientific">Clostridium tertium</name>
    <dbReference type="NCBI Taxonomy" id="1559"/>
    <lineage>
        <taxon>Bacteria</taxon>
        <taxon>Bacillati</taxon>
        <taxon>Bacillota</taxon>
        <taxon>Clostridia</taxon>
        <taxon>Eubacteriales</taxon>
        <taxon>Clostridiaceae</taxon>
        <taxon>Clostridium</taxon>
    </lineage>
</organism>
<feature type="transmembrane region" description="Helical" evidence="7">
    <location>
        <begin position="72"/>
        <end position="96"/>
    </location>
</feature>
<proteinExistence type="inferred from homology"/>
<evidence type="ECO:0000256" key="5">
    <source>
        <dbReference type="ARBA" id="ARBA00022989"/>
    </source>
</evidence>
<protein>
    <submittedName>
        <fullName evidence="9">Carbohydrate ABC transporter permease</fullName>
    </submittedName>
</protein>
<feature type="transmembrane region" description="Helical" evidence="7">
    <location>
        <begin position="241"/>
        <end position="260"/>
    </location>
</feature>
<evidence type="ECO:0000256" key="7">
    <source>
        <dbReference type="RuleBase" id="RU363032"/>
    </source>
</evidence>
<evidence type="ECO:0000259" key="8">
    <source>
        <dbReference type="PROSITE" id="PS50928"/>
    </source>
</evidence>
<dbReference type="GO" id="GO:0055085">
    <property type="term" value="P:transmembrane transport"/>
    <property type="evidence" value="ECO:0007669"/>
    <property type="project" value="InterPro"/>
</dbReference>
<sequence>MFTKFKKSLLYIFLIIVSIACLAPFAMMLVNATRSNQEIMSGFTLIPGSSLKDNWNTMSQYFNIFQGLGNSLFVSVCVTLLTAYFSALTAYGFAIYKFKGSNIIFTVILVLMMVPSQLGLLGFYDLVNAMGLMDSYIPLIIPAIANPFVVFFLKQYVQSVLPKTIIEASRIDGASELRTFHKIGVPIMMPGIATISITTFIGSWNNYLVPLVLLLSPDKFTLPVMMASMKASKDISSNMGATYLTVAVSVLPIMIAFMFFSKHIISSISAGSVKE</sequence>
<dbReference type="PANTHER" id="PTHR43744:SF2">
    <property type="entry name" value="ARABINOOLIGOSACCHARIDES TRANSPORT SYSTEM PERMEASE PROTEIN ARAQ"/>
    <property type="match status" value="1"/>
</dbReference>
<evidence type="ECO:0000256" key="1">
    <source>
        <dbReference type="ARBA" id="ARBA00004651"/>
    </source>
</evidence>
<dbReference type="RefSeq" id="WP_008676760.1">
    <property type="nucleotide sequence ID" value="NZ_BAAACM010000019.1"/>
</dbReference>
<keyword evidence="2 7" id="KW-0813">Transport</keyword>
<dbReference type="CDD" id="cd06261">
    <property type="entry name" value="TM_PBP2"/>
    <property type="match status" value="1"/>
</dbReference>
<evidence type="ECO:0000256" key="3">
    <source>
        <dbReference type="ARBA" id="ARBA00022475"/>
    </source>
</evidence>